<dbReference type="InterPro" id="IPR036322">
    <property type="entry name" value="WD40_repeat_dom_sf"/>
</dbReference>
<evidence type="ECO:0000256" key="1">
    <source>
        <dbReference type="SAM" id="SignalP"/>
    </source>
</evidence>
<dbReference type="SUPFAM" id="SSF50978">
    <property type="entry name" value="WD40 repeat-like"/>
    <property type="match status" value="1"/>
</dbReference>
<evidence type="ECO:0000259" key="2">
    <source>
        <dbReference type="PROSITE" id="PS50181"/>
    </source>
</evidence>
<sequence>MHFLSLPSDILILFLQRLAVHNLGILSRTCRLLNILVRDYGWANYLRNHPRPSFSLSQARAHWTPFIQLRYDILADHAWSNADFVARPLSRPWPGKKQPVLAISSSHLIVGAGNTLYSYKFGDSQHATTPSVLQEGMCSAVRDGTCPYITSLAFINDGGLDRTLCVGFDDGTLECIVLSFPSQHDSVTAMAISSRQDISRTHNGDFIESLSSGNDVLLSLSSSGSASLTNLRSSSLIPYSADLKARSWVSHLCLDTSGPYAAFGTSSSTPLTVYSVTNDQFSPTPSAILHSNSTFGQPSNARSSTAVYGISRAPLASPWGSSPQILVAGWYDGQVRCYDLRSSSRMTGSAGGPAPLRPVLSLSDPWSYEPIYSVSCGGGSASHIAAGSARHGVVSFWDVRAPRTGWSVHAPGNDPSPVYSVVLESSRLYGATQSRPFVYDFGPGVTPDTYPALPHGRIDGLKRKKGSIGVGFYVTKYDHGRSTNEI</sequence>
<dbReference type="AlphaFoldDB" id="A0A9P6CQD1"/>
<protein>
    <recommendedName>
        <fullName evidence="2">F-box domain-containing protein</fullName>
    </recommendedName>
</protein>
<keyword evidence="1" id="KW-0732">Signal</keyword>
<evidence type="ECO:0000313" key="3">
    <source>
        <dbReference type="EMBL" id="KAF9468518.1"/>
    </source>
</evidence>
<dbReference type="Gene3D" id="2.130.10.10">
    <property type="entry name" value="YVTN repeat-like/Quinoprotein amine dehydrogenase"/>
    <property type="match status" value="1"/>
</dbReference>
<reference evidence="3" key="1">
    <citation type="submission" date="2020-11" db="EMBL/GenBank/DDBJ databases">
        <authorList>
            <consortium name="DOE Joint Genome Institute"/>
            <person name="Ahrendt S."/>
            <person name="Riley R."/>
            <person name="Andreopoulos W."/>
            <person name="Labutti K."/>
            <person name="Pangilinan J."/>
            <person name="Ruiz-Duenas F.J."/>
            <person name="Barrasa J.M."/>
            <person name="Sanchez-Garcia M."/>
            <person name="Camarero S."/>
            <person name="Miyauchi S."/>
            <person name="Serrano A."/>
            <person name="Linde D."/>
            <person name="Babiker R."/>
            <person name="Drula E."/>
            <person name="Ayuso-Fernandez I."/>
            <person name="Pacheco R."/>
            <person name="Padilla G."/>
            <person name="Ferreira P."/>
            <person name="Barriuso J."/>
            <person name="Kellner H."/>
            <person name="Castanera R."/>
            <person name="Alfaro M."/>
            <person name="Ramirez L."/>
            <person name="Pisabarro A.G."/>
            <person name="Kuo A."/>
            <person name="Tritt A."/>
            <person name="Lipzen A."/>
            <person name="He G."/>
            <person name="Yan M."/>
            <person name="Ng V."/>
            <person name="Cullen D."/>
            <person name="Martin F."/>
            <person name="Rosso M.-N."/>
            <person name="Henrissat B."/>
            <person name="Hibbett D."/>
            <person name="Martinez A.T."/>
            <person name="Grigoriev I.V."/>
        </authorList>
    </citation>
    <scope>NUCLEOTIDE SEQUENCE</scope>
    <source>
        <strain evidence="3">CBS 247.69</strain>
    </source>
</reference>
<dbReference type="InterPro" id="IPR001810">
    <property type="entry name" value="F-box_dom"/>
</dbReference>
<dbReference type="EMBL" id="MU150232">
    <property type="protein sequence ID" value="KAF9468518.1"/>
    <property type="molecule type" value="Genomic_DNA"/>
</dbReference>
<gene>
    <name evidence="3" type="ORF">BDZ94DRAFT_1208626</name>
</gene>
<dbReference type="OrthoDB" id="1259151at2759"/>
<evidence type="ECO:0000313" key="4">
    <source>
        <dbReference type="Proteomes" id="UP000807353"/>
    </source>
</evidence>
<dbReference type="PROSITE" id="PS50181">
    <property type="entry name" value="FBOX"/>
    <property type="match status" value="1"/>
</dbReference>
<dbReference type="Pfam" id="PF00646">
    <property type="entry name" value="F-box"/>
    <property type="match status" value="1"/>
</dbReference>
<dbReference type="InterPro" id="IPR015943">
    <property type="entry name" value="WD40/YVTN_repeat-like_dom_sf"/>
</dbReference>
<dbReference type="Proteomes" id="UP000807353">
    <property type="component" value="Unassembled WGS sequence"/>
</dbReference>
<feature type="chain" id="PRO_5040301046" description="F-box domain-containing protein" evidence="1">
    <location>
        <begin position="20"/>
        <end position="486"/>
    </location>
</feature>
<organism evidence="3 4">
    <name type="scientific">Collybia nuda</name>
    <dbReference type="NCBI Taxonomy" id="64659"/>
    <lineage>
        <taxon>Eukaryota</taxon>
        <taxon>Fungi</taxon>
        <taxon>Dikarya</taxon>
        <taxon>Basidiomycota</taxon>
        <taxon>Agaricomycotina</taxon>
        <taxon>Agaricomycetes</taxon>
        <taxon>Agaricomycetidae</taxon>
        <taxon>Agaricales</taxon>
        <taxon>Tricholomatineae</taxon>
        <taxon>Clitocybaceae</taxon>
        <taxon>Collybia</taxon>
    </lineage>
</organism>
<feature type="signal peptide" evidence="1">
    <location>
        <begin position="1"/>
        <end position="19"/>
    </location>
</feature>
<comment type="caution">
    <text evidence="3">The sequence shown here is derived from an EMBL/GenBank/DDBJ whole genome shotgun (WGS) entry which is preliminary data.</text>
</comment>
<accession>A0A9P6CQD1</accession>
<proteinExistence type="predicted"/>
<name>A0A9P6CQD1_9AGAR</name>
<keyword evidence="4" id="KW-1185">Reference proteome</keyword>
<feature type="domain" description="F-box" evidence="2">
    <location>
        <begin position="1"/>
        <end position="45"/>
    </location>
</feature>